<dbReference type="EMBL" id="JAAAHS010000448">
    <property type="protein sequence ID" value="NBE56243.1"/>
    <property type="molecule type" value="Genomic_DNA"/>
</dbReference>
<gene>
    <name evidence="2" type="ORF">GUY60_33390</name>
</gene>
<dbReference type="InterPro" id="IPR053212">
    <property type="entry name" value="DHP_3-monooxygenase"/>
</dbReference>
<dbReference type="SUPFAM" id="SSF51905">
    <property type="entry name" value="FAD/NAD(P)-binding domain"/>
    <property type="match status" value="1"/>
</dbReference>
<dbReference type="InterPro" id="IPR036188">
    <property type="entry name" value="FAD/NAD-bd_sf"/>
</dbReference>
<keyword evidence="3" id="KW-1185">Reference proteome</keyword>
<feature type="compositionally biased region" description="Basic and acidic residues" evidence="1">
    <location>
        <begin position="405"/>
        <end position="424"/>
    </location>
</feature>
<reference evidence="2" key="1">
    <citation type="submission" date="2020-01" db="EMBL/GenBank/DDBJ databases">
        <title>Whole-genome analyses of novel actinobacteria.</title>
        <authorList>
            <person name="Sahin N."/>
        </authorList>
    </citation>
    <scope>NUCLEOTIDE SEQUENCE</scope>
    <source>
        <strain evidence="2">YC537</strain>
    </source>
</reference>
<dbReference type="PANTHER" id="PTHR47469">
    <property type="entry name" value="MONOOXYGENASE-LIKE"/>
    <property type="match status" value="1"/>
</dbReference>
<dbReference type="GO" id="GO:0004497">
    <property type="term" value="F:monooxygenase activity"/>
    <property type="evidence" value="ECO:0007669"/>
    <property type="project" value="UniProtKB-KW"/>
</dbReference>
<proteinExistence type="predicted"/>
<dbReference type="Gene3D" id="3.50.50.60">
    <property type="entry name" value="FAD/NAD(P)-binding domain"/>
    <property type="match status" value="1"/>
</dbReference>
<comment type="caution">
    <text evidence="2">The sequence shown here is derived from an EMBL/GenBank/DDBJ whole genome shotgun (WGS) entry which is preliminary data.</text>
</comment>
<keyword evidence="2" id="KW-0560">Oxidoreductase</keyword>
<evidence type="ECO:0000313" key="2">
    <source>
        <dbReference type="EMBL" id="NBE56243.1"/>
    </source>
</evidence>
<dbReference type="AlphaFoldDB" id="A0A964XR62"/>
<protein>
    <submittedName>
        <fullName evidence="2">Monooxygenase</fullName>
    </submittedName>
</protein>
<dbReference type="SUPFAM" id="SSF54373">
    <property type="entry name" value="FAD-linked reductases, C-terminal domain"/>
    <property type="match status" value="1"/>
</dbReference>
<evidence type="ECO:0000313" key="3">
    <source>
        <dbReference type="Proteomes" id="UP000598297"/>
    </source>
</evidence>
<name>A0A964XR62_9ACTN</name>
<feature type="region of interest" description="Disordered" evidence="1">
    <location>
        <begin position="392"/>
        <end position="424"/>
    </location>
</feature>
<sequence length="424" mass="45870">MFGGNIAVVGGSIAGCATALAALRGGAEKVTILERAADRLQERGVGVSLHRDRYAELEAAGYVDADMPWSPIDQRIWTMRDGESELGRAVGVQDAPFRAYSWGSLWSELRRRVPAEVEYRSGVGIAAVEEDAEGVTLDFTAGGRERFDVVIGADGYRSVVRDTMFPGLRPTYAGYLGWRGASPGAPECGSSDLVWTDLRTVVFPGGHCVIYRIPDGAGGMRVNWVLYTTPPEHLALPLNLQSPTSLPPGKLSTELDAFARDLVRKHFPPYWAECVLRTPREESFIQPIYDLEVPHYARGRLALAGDAATVARPHTGGGAVKALQDALILEQAWRAHDDWAAAGAAYDAGRTALGASMVDLGRTFGQAQVVDTPDWETMRTSDFDAWWKGQIGGPERNSGFGGHALQKDSLEKDGPEKDSLKKGS</sequence>
<dbReference type="RefSeq" id="WP_161704741.1">
    <property type="nucleotide sequence ID" value="NZ_JAAAHS010000448.1"/>
</dbReference>
<dbReference type="PANTHER" id="PTHR47469:SF2">
    <property type="entry name" value="OS06G0597600 PROTEIN"/>
    <property type="match status" value="1"/>
</dbReference>
<dbReference type="Gene3D" id="3.30.9.30">
    <property type="match status" value="1"/>
</dbReference>
<accession>A0A964XR62</accession>
<dbReference type="Proteomes" id="UP000598297">
    <property type="component" value="Unassembled WGS sequence"/>
</dbReference>
<organism evidence="2 3">
    <name type="scientific">Streptomyces boluensis</name>
    <dbReference type="NCBI Taxonomy" id="1775135"/>
    <lineage>
        <taxon>Bacteria</taxon>
        <taxon>Bacillati</taxon>
        <taxon>Actinomycetota</taxon>
        <taxon>Actinomycetes</taxon>
        <taxon>Kitasatosporales</taxon>
        <taxon>Streptomycetaceae</taxon>
        <taxon>Streptomyces</taxon>
    </lineage>
</organism>
<keyword evidence="2" id="KW-0503">Monooxygenase</keyword>
<dbReference type="PRINTS" id="PR00420">
    <property type="entry name" value="RNGMNOXGNASE"/>
</dbReference>
<evidence type="ECO:0000256" key="1">
    <source>
        <dbReference type="SAM" id="MobiDB-lite"/>
    </source>
</evidence>
<dbReference type="OrthoDB" id="9782160at2"/>